<feature type="region of interest" description="Disordered" evidence="1">
    <location>
        <begin position="107"/>
        <end position="145"/>
    </location>
</feature>
<keyword evidence="2" id="KW-0472">Membrane</keyword>
<dbReference type="PANTHER" id="PTHR37753">
    <property type="entry name" value="OS01G0940600 PROTEIN"/>
    <property type="match status" value="1"/>
</dbReference>
<protein>
    <recommendedName>
        <fullName evidence="5">High chlorophyll fluorescence 153</fullName>
    </recommendedName>
</protein>
<dbReference type="Proteomes" id="UP000734854">
    <property type="component" value="Unassembled WGS sequence"/>
</dbReference>
<evidence type="ECO:0008006" key="5">
    <source>
        <dbReference type="Google" id="ProtNLM"/>
    </source>
</evidence>
<evidence type="ECO:0000313" key="3">
    <source>
        <dbReference type="EMBL" id="KAG6481144.1"/>
    </source>
</evidence>
<organism evidence="3 4">
    <name type="scientific">Zingiber officinale</name>
    <name type="common">Ginger</name>
    <name type="synonym">Amomum zingiber</name>
    <dbReference type="NCBI Taxonomy" id="94328"/>
    <lineage>
        <taxon>Eukaryota</taxon>
        <taxon>Viridiplantae</taxon>
        <taxon>Streptophyta</taxon>
        <taxon>Embryophyta</taxon>
        <taxon>Tracheophyta</taxon>
        <taxon>Spermatophyta</taxon>
        <taxon>Magnoliopsida</taxon>
        <taxon>Liliopsida</taxon>
        <taxon>Zingiberales</taxon>
        <taxon>Zingiberaceae</taxon>
        <taxon>Zingiber</taxon>
    </lineage>
</organism>
<keyword evidence="2" id="KW-0812">Transmembrane</keyword>
<reference evidence="3 4" key="1">
    <citation type="submission" date="2020-08" db="EMBL/GenBank/DDBJ databases">
        <title>Plant Genome Project.</title>
        <authorList>
            <person name="Zhang R.-G."/>
        </authorList>
    </citation>
    <scope>NUCLEOTIDE SEQUENCE [LARGE SCALE GENOMIC DNA]</scope>
    <source>
        <tissue evidence="3">Rhizome</tissue>
    </source>
</reference>
<keyword evidence="2" id="KW-1133">Transmembrane helix</keyword>
<accession>A0A8J5KH61</accession>
<evidence type="ECO:0000256" key="2">
    <source>
        <dbReference type="SAM" id="Phobius"/>
    </source>
</evidence>
<name>A0A8J5KH61_ZINOF</name>
<gene>
    <name evidence="3" type="ORF">ZIOFF_057739</name>
</gene>
<sequence length="145" mass="15767">MAALRLIMLSAANPWSSPAPAAARCGNYSFPVKSSSLPLSCSSRTGQIIRGRRLMVRAGPPSTNSLILAFLLPLSLLVGTIFAAARIADRLDEKFLDELAMNEAILEEMDEDDVDEDEDDRGVLVEEEDGVAAIPKTRNRPKRVV</sequence>
<dbReference type="AlphaFoldDB" id="A0A8J5KH61"/>
<evidence type="ECO:0000256" key="1">
    <source>
        <dbReference type="SAM" id="MobiDB-lite"/>
    </source>
</evidence>
<keyword evidence="4" id="KW-1185">Reference proteome</keyword>
<feature type="transmembrane region" description="Helical" evidence="2">
    <location>
        <begin position="65"/>
        <end position="85"/>
    </location>
</feature>
<feature type="compositionally biased region" description="Acidic residues" evidence="1">
    <location>
        <begin position="107"/>
        <end position="130"/>
    </location>
</feature>
<proteinExistence type="predicted"/>
<evidence type="ECO:0000313" key="4">
    <source>
        <dbReference type="Proteomes" id="UP000734854"/>
    </source>
</evidence>
<dbReference type="PANTHER" id="PTHR37753:SF1">
    <property type="entry name" value="OS01G0940600 PROTEIN"/>
    <property type="match status" value="1"/>
</dbReference>
<dbReference type="EMBL" id="JACMSC010000016">
    <property type="protein sequence ID" value="KAG6481144.1"/>
    <property type="molecule type" value="Genomic_DNA"/>
</dbReference>
<comment type="caution">
    <text evidence="3">The sequence shown here is derived from an EMBL/GenBank/DDBJ whole genome shotgun (WGS) entry which is preliminary data.</text>
</comment>